<sequence length="210" mass="24458">MNKKMKKVIKFVEKVIRANEWDVRNLSWHYYPGPRREHRGGRCRMNVELEWSEKEKDFVICRTAKKRTSISVYANDEVEAVFLSGHELFHYLAATNQLKRKLWKPTDYFANIFGLIVLMKFLKEVGMIEKCPNCGSAEAVVKYNMQSQFSVVVDLSSPKVLEMPHVEKIGKAPQDFLVVCENCGTEIEIDEEQRSRIVELLSVYNFGLME</sequence>
<dbReference type="AlphaFoldDB" id="X1HMT2"/>
<protein>
    <submittedName>
        <fullName evidence="1">Uncharacterized protein</fullName>
    </submittedName>
</protein>
<dbReference type="EMBL" id="BARU01028452">
    <property type="protein sequence ID" value="GAH70797.1"/>
    <property type="molecule type" value="Genomic_DNA"/>
</dbReference>
<comment type="caution">
    <text evidence="1">The sequence shown here is derived from an EMBL/GenBank/DDBJ whole genome shotgun (WGS) entry which is preliminary data.</text>
</comment>
<evidence type="ECO:0000313" key="1">
    <source>
        <dbReference type="EMBL" id="GAH70797.1"/>
    </source>
</evidence>
<reference evidence="1" key="1">
    <citation type="journal article" date="2014" name="Front. Microbiol.">
        <title>High frequency of phylogenetically diverse reductive dehalogenase-homologous genes in deep subseafloor sedimentary metagenomes.</title>
        <authorList>
            <person name="Kawai M."/>
            <person name="Futagami T."/>
            <person name="Toyoda A."/>
            <person name="Takaki Y."/>
            <person name="Nishi S."/>
            <person name="Hori S."/>
            <person name="Arai W."/>
            <person name="Tsubouchi T."/>
            <person name="Morono Y."/>
            <person name="Uchiyama I."/>
            <person name="Ito T."/>
            <person name="Fujiyama A."/>
            <person name="Inagaki F."/>
            <person name="Takami H."/>
        </authorList>
    </citation>
    <scope>NUCLEOTIDE SEQUENCE</scope>
    <source>
        <strain evidence="1">Expedition CK06-06</strain>
    </source>
</reference>
<name>X1HMT2_9ZZZZ</name>
<organism evidence="1">
    <name type="scientific">marine sediment metagenome</name>
    <dbReference type="NCBI Taxonomy" id="412755"/>
    <lineage>
        <taxon>unclassified sequences</taxon>
        <taxon>metagenomes</taxon>
        <taxon>ecological metagenomes</taxon>
    </lineage>
</organism>
<gene>
    <name evidence="1" type="ORF">S03H2_45409</name>
</gene>
<accession>X1HMT2</accession>
<proteinExistence type="predicted"/>